<keyword evidence="2" id="KW-1185">Reference proteome</keyword>
<protein>
    <submittedName>
        <fullName evidence="1">Uncharacterized protein</fullName>
    </submittedName>
</protein>
<evidence type="ECO:0000313" key="1">
    <source>
        <dbReference type="EMBL" id="KAJ2982290.1"/>
    </source>
</evidence>
<reference evidence="1" key="1">
    <citation type="submission" date="2022-08" db="EMBL/GenBank/DDBJ databases">
        <title>Genome Sequence of Lecanicillium fungicola.</title>
        <authorList>
            <person name="Buettner E."/>
        </authorList>
    </citation>
    <scope>NUCLEOTIDE SEQUENCE</scope>
    <source>
        <strain evidence="1">Babe33</strain>
    </source>
</reference>
<proteinExistence type="predicted"/>
<dbReference type="EMBL" id="JANJQO010000084">
    <property type="protein sequence ID" value="KAJ2982290.1"/>
    <property type="molecule type" value="Genomic_DNA"/>
</dbReference>
<sequence>MADAEQIQQIMATLQLDIPTIEKYKTVAKEFGEPEKIEELPGGGSFGWFGSKTASKVLGYIPGGGFISYASVYQVQTAYDVYKDFKSRNGVEAALAVLSYDVATVKPFPAQLHQTVRFVQRLLEGRKAENIELFGESAGGALIIGSILHLHHPHPKSERLSLPKGQQLGRILLISPSGPIPTSAASFTENMDKDSFKPEMAQFLWDKINLKENHDADIPIESSWLAPALKLEEDWYSDWPVADTRIIWGNNEILRDDIARVANVIKARSGKPVRLEGIDGATHCPYIFERLMKAPPGAYAQAITKWGQGS</sequence>
<organism evidence="1 2">
    <name type="scientific">Zarea fungicola</name>
    <dbReference type="NCBI Taxonomy" id="93591"/>
    <lineage>
        <taxon>Eukaryota</taxon>
        <taxon>Fungi</taxon>
        <taxon>Dikarya</taxon>
        <taxon>Ascomycota</taxon>
        <taxon>Pezizomycotina</taxon>
        <taxon>Sordariomycetes</taxon>
        <taxon>Hypocreomycetidae</taxon>
        <taxon>Hypocreales</taxon>
        <taxon>Cordycipitaceae</taxon>
        <taxon>Zarea</taxon>
    </lineage>
</organism>
<dbReference type="Proteomes" id="UP001143910">
    <property type="component" value="Unassembled WGS sequence"/>
</dbReference>
<gene>
    <name evidence="1" type="ORF">NQ176_g1490</name>
</gene>
<name>A0ACC1NSL3_9HYPO</name>
<evidence type="ECO:0000313" key="2">
    <source>
        <dbReference type="Proteomes" id="UP001143910"/>
    </source>
</evidence>
<comment type="caution">
    <text evidence="1">The sequence shown here is derived from an EMBL/GenBank/DDBJ whole genome shotgun (WGS) entry which is preliminary data.</text>
</comment>
<accession>A0ACC1NSL3</accession>